<dbReference type="AlphaFoldDB" id="A0A1H1Y4D1"/>
<dbReference type="Gene3D" id="3.90.120.10">
    <property type="entry name" value="DNA Methylase, subunit A, domain 2"/>
    <property type="match status" value="1"/>
</dbReference>
<protein>
    <recommendedName>
        <fullName evidence="1">DNA (cytosine-5-)-methyltransferase</fullName>
        <ecNumber evidence="1">2.1.1.37</ecNumber>
    </recommendedName>
</protein>
<comment type="similarity">
    <text evidence="6 7">Belongs to the class I-like SAM-binding methyltransferase superfamily. C5-methyltransferase family.</text>
</comment>
<dbReference type="Proteomes" id="UP000181956">
    <property type="component" value="Chromosome I"/>
</dbReference>
<reference evidence="9" key="1">
    <citation type="submission" date="2016-10" db="EMBL/GenBank/DDBJ databases">
        <authorList>
            <person name="Varghese N."/>
            <person name="Submissions S."/>
        </authorList>
    </citation>
    <scope>NUCLEOTIDE SEQUENCE [LARGE SCALE GENOMIC DNA]</scope>
    <source>
        <strain evidence="9">DSM 21772</strain>
    </source>
</reference>
<dbReference type="InterPro" id="IPR029063">
    <property type="entry name" value="SAM-dependent_MTases_sf"/>
</dbReference>
<dbReference type="GO" id="GO:0003886">
    <property type="term" value="F:DNA (cytosine-5-)-methyltransferase activity"/>
    <property type="evidence" value="ECO:0007669"/>
    <property type="project" value="UniProtKB-EC"/>
</dbReference>
<dbReference type="InterPro" id="IPR031303">
    <property type="entry name" value="C5_meth_CS"/>
</dbReference>
<dbReference type="PANTHER" id="PTHR10629:SF52">
    <property type="entry name" value="DNA (CYTOSINE-5)-METHYLTRANSFERASE 1"/>
    <property type="match status" value="1"/>
</dbReference>
<evidence type="ECO:0000256" key="6">
    <source>
        <dbReference type="PROSITE-ProRule" id="PRU01016"/>
    </source>
</evidence>
<dbReference type="InterPro" id="IPR050390">
    <property type="entry name" value="C5-Methyltransferase"/>
</dbReference>
<evidence type="ECO:0000256" key="2">
    <source>
        <dbReference type="ARBA" id="ARBA00022603"/>
    </source>
</evidence>
<sequence length="489" mass="54521">MHAEIDWRANVLAGIQDTRPGSLHRIDKKLMNISLSGNLVNLSERSIGHNMILQLTPINVAELPTPIRRKDVGGPRHNYIDDTGTAQTCSNGGCANSRNLRSFVREHLPVVSLFSGAGGLDLAVERADAEPLASEDQGNGLLRVSVATDYNEPALETLVSNFPGAETLAGDIRELSTEQILHSAGLRSAEPVLLVGGPPCTPFSKSGFWLEQKRESRDPNASLLDEYVRVVRESRPEAFILENVQGLTYKTHRAQFDRLLKALGELGYNPQWKVLLAADYGVPQLRRRVFVVGRRDGEKFHFPEPTHSGWSERDRVVDASKIPHVTAAQAFASLPRLDFVDDDAIVDGQYGELASEVPPGQNYLWHTDRYGGRDRFEWRSRYWTFLLRLDPNRPSSTLQAQPGPWVGPFHWENVRTSSGAERARRLHVNEMLRLMSFPDDYVIGGTRVEVQRQLGNAVPVELGKVVVRALMTQLGYLKNTRSAQASINV</sequence>
<evidence type="ECO:0000256" key="1">
    <source>
        <dbReference type="ARBA" id="ARBA00011975"/>
    </source>
</evidence>
<dbReference type="REBASE" id="160935">
    <property type="entry name" value="M.Mvi21772ORF2973P"/>
</dbReference>
<evidence type="ECO:0000256" key="5">
    <source>
        <dbReference type="ARBA" id="ARBA00022747"/>
    </source>
</evidence>
<keyword evidence="2 6" id="KW-0489">Methyltransferase</keyword>
<name>A0A1H1Y4D1_9MICO</name>
<keyword evidence="4 6" id="KW-0949">S-adenosyl-L-methionine</keyword>
<dbReference type="GO" id="GO:0032259">
    <property type="term" value="P:methylation"/>
    <property type="evidence" value="ECO:0007669"/>
    <property type="project" value="UniProtKB-KW"/>
</dbReference>
<dbReference type="InterPro" id="IPR001525">
    <property type="entry name" value="C5_MeTfrase"/>
</dbReference>
<dbReference type="PANTHER" id="PTHR10629">
    <property type="entry name" value="CYTOSINE-SPECIFIC METHYLTRANSFERASE"/>
    <property type="match status" value="1"/>
</dbReference>
<keyword evidence="9" id="KW-1185">Reference proteome</keyword>
<keyword evidence="3 6" id="KW-0808">Transferase</keyword>
<dbReference type="Pfam" id="PF00145">
    <property type="entry name" value="DNA_methylase"/>
    <property type="match status" value="1"/>
</dbReference>
<evidence type="ECO:0000256" key="7">
    <source>
        <dbReference type="RuleBase" id="RU000416"/>
    </source>
</evidence>
<dbReference type="PROSITE" id="PS00095">
    <property type="entry name" value="C5_MTASE_2"/>
    <property type="match status" value="1"/>
</dbReference>
<evidence type="ECO:0000313" key="8">
    <source>
        <dbReference type="EMBL" id="SDT16271.1"/>
    </source>
</evidence>
<evidence type="ECO:0000256" key="3">
    <source>
        <dbReference type="ARBA" id="ARBA00022679"/>
    </source>
</evidence>
<dbReference type="EMBL" id="LT629742">
    <property type="protein sequence ID" value="SDT16271.1"/>
    <property type="molecule type" value="Genomic_DNA"/>
</dbReference>
<evidence type="ECO:0000313" key="9">
    <source>
        <dbReference type="Proteomes" id="UP000181956"/>
    </source>
</evidence>
<dbReference type="NCBIfam" id="TIGR00675">
    <property type="entry name" value="dcm"/>
    <property type="match status" value="1"/>
</dbReference>
<accession>A0A1H1Y4D1</accession>
<dbReference type="GO" id="GO:0044027">
    <property type="term" value="P:negative regulation of gene expression via chromosomal CpG island methylation"/>
    <property type="evidence" value="ECO:0007669"/>
    <property type="project" value="TreeGrafter"/>
</dbReference>
<evidence type="ECO:0000256" key="4">
    <source>
        <dbReference type="ARBA" id="ARBA00022691"/>
    </source>
</evidence>
<dbReference type="GO" id="GO:0003677">
    <property type="term" value="F:DNA binding"/>
    <property type="evidence" value="ECO:0007669"/>
    <property type="project" value="TreeGrafter"/>
</dbReference>
<organism evidence="8 9">
    <name type="scientific">Microterricola viridarii</name>
    <dbReference type="NCBI Taxonomy" id="412690"/>
    <lineage>
        <taxon>Bacteria</taxon>
        <taxon>Bacillati</taxon>
        <taxon>Actinomycetota</taxon>
        <taxon>Actinomycetes</taxon>
        <taxon>Micrococcales</taxon>
        <taxon>Microbacteriaceae</taxon>
        <taxon>Microterricola</taxon>
    </lineage>
</organism>
<feature type="active site" evidence="6">
    <location>
        <position position="200"/>
    </location>
</feature>
<keyword evidence="5" id="KW-0680">Restriction system</keyword>
<proteinExistence type="inferred from homology"/>
<dbReference type="EC" id="2.1.1.37" evidence="1"/>
<dbReference type="PRINTS" id="PR00105">
    <property type="entry name" value="C5METTRFRASE"/>
</dbReference>
<dbReference type="PROSITE" id="PS51679">
    <property type="entry name" value="SAM_MT_C5"/>
    <property type="match status" value="1"/>
</dbReference>
<dbReference type="SUPFAM" id="SSF53335">
    <property type="entry name" value="S-adenosyl-L-methionine-dependent methyltransferases"/>
    <property type="match status" value="1"/>
</dbReference>
<dbReference type="GO" id="GO:0009307">
    <property type="term" value="P:DNA restriction-modification system"/>
    <property type="evidence" value="ECO:0007669"/>
    <property type="project" value="UniProtKB-KW"/>
</dbReference>
<dbReference type="Gene3D" id="3.40.50.150">
    <property type="entry name" value="Vaccinia Virus protein VP39"/>
    <property type="match status" value="1"/>
</dbReference>
<gene>
    <name evidence="8" type="ORF">SAMN04489834_2973</name>
</gene>